<name>A0A4D7QK14_9HYPH</name>
<dbReference type="KEGG" id="paqt:E8L99_07645"/>
<keyword evidence="4" id="KW-1185">Reference proteome</keyword>
<dbReference type="OrthoDB" id="9792788at2"/>
<feature type="transmembrane region" description="Helical" evidence="2">
    <location>
        <begin position="6"/>
        <end position="25"/>
    </location>
</feature>
<evidence type="ECO:0000313" key="3">
    <source>
        <dbReference type="EMBL" id="QCK85646.1"/>
    </source>
</evidence>
<proteinExistence type="predicted"/>
<feature type="region of interest" description="Disordered" evidence="1">
    <location>
        <begin position="116"/>
        <end position="154"/>
    </location>
</feature>
<gene>
    <name evidence="3" type="ORF">E8L99_07645</name>
</gene>
<dbReference type="RefSeq" id="WP_137098980.1">
    <property type="nucleotide sequence ID" value="NZ_CP039865.1"/>
</dbReference>
<evidence type="ECO:0000256" key="2">
    <source>
        <dbReference type="SAM" id="Phobius"/>
    </source>
</evidence>
<evidence type="ECO:0008006" key="5">
    <source>
        <dbReference type="Google" id="ProtNLM"/>
    </source>
</evidence>
<evidence type="ECO:0000313" key="4">
    <source>
        <dbReference type="Proteomes" id="UP000298588"/>
    </source>
</evidence>
<protein>
    <recommendedName>
        <fullName evidence="5">FxsA family protein</fullName>
    </recommendedName>
</protein>
<sequence>MIRVRWLALGVIALPFVEFAAFWAVAGRVGFLGALLGVIATSFAGVVLLKGGARLLLAQLATGRVVVLSDEAARNGLLTALAGLLLAIPGFVTDAIALVLLIPALKTLLLGSRAVSAGSGRSPTPPGVVDLEPQDWRDESRRPDPPGSPRIGHP</sequence>
<dbReference type="AlphaFoldDB" id="A0A4D7QK14"/>
<reference evidence="3 4" key="1">
    <citation type="submission" date="2019-04" db="EMBL/GenBank/DDBJ databases">
        <title>Phreatobacter aquaticus sp. nov.</title>
        <authorList>
            <person name="Choi A."/>
            <person name="Baek K."/>
        </authorList>
    </citation>
    <scope>NUCLEOTIDE SEQUENCE [LARGE SCALE GENOMIC DNA]</scope>
    <source>
        <strain evidence="3 4">NMCR1094</strain>
    </source>
</reference>
<dbReference type="NCBIfam" id="NF008528">
    <property type="entry name" value="PRK11463.1-2"/>
    <property type="match status" value="1"/>
</dbReference>
<keyword evidence="2" id="KW-0812">Transmembrane</keyword>
<feature type="compositionally biased region" description="Basic and acidic residues" evidence="1">
    <location>
        <begin position="134"/>
        <end position="144"/>
    </location>
</feature>
<keyword evidence="2" id="KW-1133">Transmembrane helix</keyword>
<organism evidence="3 4">
    <name type="scientific">Phreatobacter aquaticus</name>
    <dbReference type="NCBI Taxonomy" id="2570229"/>
    <lineage>
        <taxon>Bacteria</taxon>
        <taxon>Pseudomonadati</taxon>
        <taxon>Pseudomonadota</taxon>
        <taxon>Alphaproteobacteria</taxon>
        <taxon>Hyphomicrobiales</taxon>
        <taxon>Phreatobacteraceae</taxon>
        <taxon>Phreatobacter</taxon>
    </lineage>
</organism>
<dbReference type="PANTHER" id="PTHR35335">
    <property type="entry name" value="UPF0716 PROTEIN FXSA"/>
    <property type="match status" value="1"/>
</dbReference>
<accession>A0A4D7QK14</accession>
<feature type="transmembrane region" description="Helical" evidence="2">
    <location>
        <begin position="32"/>
        <end position="57"/>
    </location>
</feature>
<dbReference type="PANTHER" id="PTHR35335:SF1">
    <property type="entry name" value="UPF0716 PROTEIN FXSA"/>
    <property type="match status" value="1"/>
</dbReference>
<dbReference type="GO" id="GO:0016020">
    <property type="term" value="C:membrane"/>
    <property type="evidence" value="ECO:0007669"/>
    <property type="project" value="InterPro"/>
</dbReference>
<dbReference type="Proteomes" id="UP000298588">
    <property type="component" value="Chromosome"/>
</dbReference>
<dbReference type="EMBL" id="CP039865">
    <property type="protein sequence ID" value="QCK85646.1"/>
    <property type="molecule type" value="Genomic_DNA"/>
</dbReference>
<dbReference type="Pfam" id="PF04186">
    <property type="entry name" value="FxsA"/>
    <property type="match status" value="1"/>
</dbReference>
<keyword evidence="2" id="KW-0472">Membrane</keyword>
<dbReference type="InterPro" id="IPR007313">
    <property type="entry name" value="FxsA"/>
</dbReference>
<feature type="transmembrane region" description="Helical" evidence="2">
    <location>
        <begin position="77"/>
        <end position="102"/>
    </location>
</feature>
<evidence type="ECO:0000256" key="1">
    <source>
        <dbReference type="SAM" id="MobiDB-lite"/>
    </source>
</evidence>